<feature type="domain" description="Response regulatory" evidence="4">
    <location>
        <begin position="235"/>
        <end position="360"/>
    </location>
</feature>
<proteinExistence type="predicted"/>
<dbReference type="SMART" id="SM00448">
    <property type="entry name" value="REC"/>
    <property type="match status" value="1"/>
</dbReference>
<sequence length="412" mass="41681">MAAEREALRLPPPERPGRGATLAFEFPLAELRSDDPTTEAELPSVECVPAADALWMPLTGGAGGTIVLPAASVSAGESRTLSTADVADSVNVVGAGPARVGPLKDAGADGSRGSTDDPSSSSGILRGKPPLPHTPASGTVGGMTGEAERKSTIGVSLVDVGSASEPVTPDGSAHSRHTATDGAGGAAGGFDAVTVMTDAKGSLTTRSSDLLSSASGGAAASVADASAAVASGRITVLVVDDEAVNQRLARRILRRQGVRVIECSDGRGVLPALRRHNSKKKGSGTRIDVVFTDVNMADTSGTEALRIAREGGFGDVPFVVVTGDPIALQSEVLFGLQGFVAMLAKPYTEAELLATLGSVVPRFRPRGRGERSARSGESSVVATQAVSSGSRSAHTAVSAPTVGPTTLARDWM</sequence>
<feature type="compositionally biased region" description="Low complexity" evidence="3">
    <location>
        <begin position="109"/>
        <end position="123"/>
    </location>
</feature>
<feature type="region of interest" description="Disordered" evidence="3">
    <location>
        <begin position="1"/>
        <end position="20"/>
    </location>
</feature>
<dbReference type="Gene3D" id="3.40.50.2300">
    <property type="match status" value="1"/>
</dbReference>
<organism evidence="5">
    <name type="scientific">Bicosoecida sp. CB-2014</name>
    <dbReference type="NCBI Taxonomy" id="1486930"/>
    <lineage>
        <taxon>Eukaryota</taxon>
        <taxon>Sar</taxon>
        <taxon>Stramenopiles</taxon>
        <taxon>Bigyra</taxon>
        <taxon>Opalozoa</taxon>
        <taxon>Bicosoecida</taxon>
    </lineage>
</organism>
<feature type="region of interest" description="Disordered" evidence="3">
    <location>
        <begin position="364"/>
        <end position="412"/>
    </location>
</feature>
<accession>A0A7S1CNT6</accession>
<dbReference type="GO" id="GO:0000160">
    <property type="term" value="P:phosphorelay signal transduction system"/>
    <property type="evidence" value="ECO:0007669"/>
    <property type="project" value="InterPro"/>
</dbReference>
<dbReference type="InterPro" id="IPR011006">
    <property type="entry name" value="CheY-like_superfamily"/>
</dbReference>
<protein>
    <recommendedName>
        <fullName evidence="4">Response regulatory domain-containing protein</fullName>
    </recommendedName>
</protein>
<evidence type="ECO:0000256" key="3">
    <source>
        <dbReference type="SAM" id="MobiDB-lite"/>
    </source>
</evidence>
<reference evidence="5" key="1">
    <citation type="submission" date="2021-01" db="EMBL/GenBank/DDBJ databases">
        <authorList>
            <person name="Corre E."/>
            <person name="Pelletier E."/>
            <person name="Niang G."/>
            <person name="Scheremetjew M."/>
            <person name="Finn R."/>
            <person name="Kale V."/>
            <person name="Holt S."/>
            <person name="Cochrane G."/>
            <person name="Meng A."/>
            <person name="Brown T."/>
            <person name="Cohen L."/>
        </authorList>
    </citation>
    <scope>NUCLEOTIDE SEQUENCE</scope>
    <source>
        <strain evidence="5">Ms1</strain>
    </source>
</reference>
<evidence type="ECO:0000259" key="4">
    <source>
        <dbReference type="PROSITE" id="PS50110"/>
    </source>
</evidence>
<dbReference type="PROSITE" id="PS50110">
    <property type="entry name" value="RESPONSE_REGULATORY"/>
    <property type="match status" value="1"/>
</dbReference>
<dbReference type="PANTHER" id="PTHR44591:SF3">
    <property type="entry name" value="RESPONSE REGULATORY DOMAIN-CONTAINING PROTEIN"/>
    <property type="match status" value="1"/>
</dbReference>
<evidence type="ECO:0000256" key="2">
    <source>
        <dbReference type="PROSITE-ProRule" id="PRU00169"/>
    </source>
</evidence>
<dbReference type="InterPro" id="IPR050595">
    <property type="entry name" value="Bact_response_regulator"/>
</dbReference>
<dbReference type="EMBL" id="HBFS01024690">
    <property type="protein sequence ID" value="CAD8923255.1"/>
    <property type="molecule type" value="Transcribed_RNA"/>
</dbReference>
<gene>
    <name evidence="5" type="ORF">BSP0115_LOCUS16518</name>
</gene>
<dbReference type="Pfam" id="PF00072">
    <property type="entry name" value="Response_reg"/>
    <property type="match status" value="1"/>
</dbReference>
<feature type="region of interest" description="Disordered" evidence="3">
    <location>
        <begin position="94"/>
        <end position="144"/>
    </location>
</feature>
<feature type="compositionally biased region" description="Polar residues" evidence="3">
    <location>
        <begin position="384"/>
        <end position="395"/>
    </location>
</feature>
<dbReference type="SUPFAM" id="SSF52172">
    <property type="entry name" value="CheY-like"/>
    <property type="match status" value="1"/>
</dbReference>
<name>A0A7S1CNT6_9STRA</name>
<dbReference type="PANTHER" id="PTHR44591">
    <property type="entry name" value="STRESS RESPONSE REGULATOR PROTEIN 1"/>
    <property type="match status" value="1"/>
</dbReference>
<dbReference type="InterPro" id="IPR001789">
    <property type="entry name" value="Sig_transdc_resp-reg_receiver"/>
</dbReference>
<feature type="region of interest" description="Disordered" evidence="3">
    <location>
        <begin position="161"/>
        <end position="186"/>
    </location>
</feature>
<dbReference type="CDD" id="cd17546">
    <property type="entry name" value="REC_hyHK_CKI1_RcsC-like"/>
    <property type="match status" value="1"/>
</dbReference>
<dbReference type="AlphaFoldDB" id="A0A7S1CNT6"/>
<evidence type="ECO:0000256" key="1">
    <source>
        <dbReference type="ARBA" id="ARBA00022553"/>
    </source>
</evidence>
<keyword evidence="1 2" id="KW-0597">Phosphoprotein</keyword>
<feature type="modified residue" description="4-aspartylphosphate" evidence="2">
    <location>
        <position position="293"/>
    </location>
</feature>
<evidence type="ECO:0000313" key="5">
    <source>
        <dbReference type="EMBL" id="CAD8923255.1"/>
    </source>
</evidence>